<dbReference type="Proteomes" id="UP001152795">
    <property type="component" value="Unassembled WGS sequence"/>
</dbReference>
<dbReference type="AlphaFoldDB" id="A0A7D9K1T8"/>
<dbReference type="EMBL" id="CACRXK020024634">
    <property type="protein sequence ID" value="CAB4038822.1"/>
    <property type="molecule type" value="Genomic_DNA"/>
</dbReference>
<dbReference type="OrthoDB" id="5952660at2759"/>
<reference evidence="1" key="1">
    <citation type="submission" date="2020-04" db="EMBL/GenBank/DDBJ databases">
        <authorList>
            <person name="Alioto T."/>
            <person name="Alioto T."/>
            <person name="Gomez Garrido J."/>
        </authorList>
    </citation>
    <scope>NUCLEOTIDE SEQUENCE</scope>
    <source>
        <strain evidence="1">A484AB</strain>
    </source>
</reference>
<feature type="non-terminal residue" evidence="1">
    <location>
        <position position="497"/>
    </location>
</feature>
<evidence type="ECO:0000313" key="2">
    <source>
        <dbReference type="Proteomes" id="UP001152795"/>
    </source>
</evidence>
<protein>
    <submittedName>
        <fullName evidence="1">Uncharacterized protein</fullName>
    </submittedName>
</protein>
<keyword evidence="2" id="KW-1185">Reference proteome</keyword>
<proteinExistence type="predicted"/>
<comment type="caution">
    <text evidence="1">The sequence shown here is derived from an EMBL/GenBank/DDBJ whole genome shotgun (WGS) entry which is preliminary data.</text>
</comment>
<accession>A0A7D9K1T8</accession>
<organism evidence="1 2">
    <name type="scientific">Paramuricea clavata</name>
    <name type="common">Red gorgonian</name>
    <name type="synonym">Violescent sea-whip</name>
    <dbReference type="NCBI Taxonomy" id="317549"/>
    <lineage>
        <taxon>Eukaryota</taxon>
        <taxon>Metazoa</taxon>
        <taxon>Cnidaria</taxon>
        <taxon>Anthozoa</taxon>
        <taxon>Octocorallia</taxon>
        <taxon>Malacalcyonacea</taxon>
        <taxon>Plexauridae</taxon>
        <taxon>Paramuricea</taxon>
    </lineage>
</organism>
<name>A0A7D9K1T8_PARCT</name>
<sequence length="497" mass="55568">MQLKPGLLYDSRQGKIIGSTLNLDYNYIKQGEPEKDILKSSIVQEAEAMCLTTLDAKFSLPVGVNHLTKGLTALDTFNMMKNETQEINVCLDHLQHSRTDSIIVQKTCCSHCAICTELGTVCDACSDKGHTVTEPALRRCDSCLEKEIQCIKAAVVCVSEDSESRNSGAQKELVRVNDEQSDPFLSIISPIPDGVHVAKRKRQSFSNWFLLVNNYRINLVQLRELRNDHALHSKLAPLVPLSAVRNRDRQDVESIMEISSPLVRKILKDNAKTVTHTVVPEKYRLREDNKSGVFKAPIGTCMGLLGHIFVSDVVQDILYCVESQRNTIAFKDLTGETVVDVNKLTTTQPRNLPSHIDFDGEIKQPVALCFDQDGNMYVSTFTGALKNSTSVNASQSYERLSNLIKGEKWNLKLKILTTVAFAQLALLKCPDNPHRNTQFHTTENMVKASSNDKAMAKKETTEIEIWHNDINLMTSKRSPKPALDPNRVTKLFAVLNA</sequence>
<evidence type="ECO:0000313" key="1">
    <source>
        <dbReference type="EMBL" id="CAB4038822.1"/>
    </source>
</evidence>
<gene>
    <name evidence="1" type="ORF">PACLA_8A062458</name>
</gene>